<evidence type="ECO:0000313" key="1">
    <source>
        <dbReference type="EMBL" id="GCA62380.1"/>
    </source>
</evidence>
<sequence length="26" mass="3033">NLTPHRERGMWVPKWPSFAGLHMQGV</sequence>
<feature type="non-terminal residue" evidence="1">
    <location>
        <position position="1"/>
    </location>
</feature>
<comment type="caution">
    <text evidence="1">The sequence shown here is derived from an EMBL/GenBank/DDBJ whole genome shotgun (WGS) entry which is preliminary data.</text>
</comment>
<accession>A0A391NMV0</accession>
<reference evidence="1 2" key="1">
    <citation type="journal article" date="2018" name="PLoS ONE">
        <title>The draft genome of Kipferlia bialata reveals reductive genome evolution in fornicate parasites.</title>
        <authorList>
            <person name="Tanifuji G."/>
            <person name="Takabayashi S."/>
            <person name="Kume K."/>
            <person name="Takagi M."/>
            <person name="Nakayama T."/>
            <person name="Kamikawa R."/>
            <person name="Inagaki Y."/>
            <person name="Hashimoto T."/>
        </authorList>
    </citation>
    <scope>NUCLEOTIDE SEQUENCE [LARGE SCALE GENOMIC DNA]</scope>
    <source>
        <strain evidence="1">NY0173</strain>
    </source>
</reference>
<gene>
    <name evidence="1" type="ORF">KIPB_003113</name>
</gene>
<evidence type="ECO:0000313" key="2">
    <source>
        <dbReference type="Proteomes" id="UP000265618"/>
    </source>
</evidence>
<dbReference type="EMBL" id="BDIP01000571">
    <property type="protein sequence ID" value="GCA62380.1"/>
    <property type="molecule type" value="Genomic_DNA"/>
</dbReference>
<dbReference type="AlphaFoldDB" id="A0A391NMV0"/>
<proteinExistence type="predicted"/>
<protein>
    <submittedName>
        <fullName evidence="1">Uncharacterized protein</fullName>
    </submittedName>
</protein>
<organism evidence="1 2">
    <name type="scientific">Kipferlia bialata</name>
    <dbReference type="NCBI Taxonomy" id="797122"/>
    <lineage>
        <taxon>Eukaryota</taxon>
        <taxon>Metamonada</taxon>
        <taxon>Carpediemonas-like organisms</taxon>
        <taxon>Kipferlia</taxon>
    </lineage>
</organism>
<name>A0A391NMV0_9EUKA</name>
<dbReference type="Proteomes" id="UP000265618">
    <property type="component" value="Unassembled WGS sequence"/>
</dbReference>
<keyword evidence="2" id="KW-1185">Reference proteome</keyword>